<name>A0A202BYU4_9FLAO</name>
<comment type="caution">
    <text evidence="1">The sequence shown here is derived from an EMBL/GenBank/DDBJ whole genome shotgun (WGS) entry which is preliminary data.</text>
</comment>
<proteinExistence type="predicted"/>
<accession>A0A202BYU4</accession>
<evidence type="ECO:0000313" key="2">
    <source>
        <dbReference type="Proteomes" id="UP000196355"/>
    </source>
</evidence>
<dbReference type="RefSeq" id="WP_087710443.1">
    <property type="nucleotide sequence ID" value="NZ_MVAG01000122.1"/>
</dbReference>
<sequence>MCEVSNNLKFCTCLEIKDHELINIYKRLEKFHNKKLPQSKELFSWILYEFAGFKDNTGIMGLLNMPSGKIGQFLTEEFVLDQLNNKNCFDFDYEPKDGDNLQINFQRNKYWVEFLSFIYHENQWRADSYDTFNEKIEPKNYGILKVMQ</sequence>
<evidence type="ECO:0000313" key="1">
    <source>
        <dbReference type="EMBL" id="OVE56679.1"/>
    </source>
</evidence>
<dbReference type="AlphaFoldDB" id="A0A202BYU4"/>
<gene>
    <name evidence="1" type="ORF">B0E34_14240</name>
</gene>
<reference evidence="2" key="1">
    <citation type="submission" date="2017-02" db="EMBL/GenBank/DDBJ databases">
        <authorList>
            <person name="Tetz G."/>
            <person name="Tetz V."/>
        </authorList>
    </citation>
    <scope>NUCLEOTIDE SEQUENCE [LARGE SCALE GENOMIC DNA]</scope>
    <source>
        <strain evidence="2">VT16-26</strain>
    </source>
</reference>
<keyword evidence="2" id="KW-1185">Reference proteome</keyword>
<dbReference type="EMBL" id="MVAG01000122">
    <property type="protein sequence ID" value="OVE56679.1"/>
    <property type="molecule type" value="Genomic_DNA"/>
</dbReference>
<protein>
    <submittedName>
        <fullName evidence="1">Uncharacterized protein</fullName>
    </submittedName>
</protein>
<dbReference type="Proteomes" id="UP000196355">
    <property type="component" value="Unassembled WGS sequence"/>
</dbReference>
<organism evidence="1 2">
    <name type="scientific">Chryseobacterium mucoviscidosis</name>
    <dbReference type="NCBI Taxonomy" id="1945581"/>
    <lineage>
        <taxon>Bacteria</taxon>
        <taxon>Pseudomonadati</taxon>
        <taxon>Bacteroidota</taxon>
        <taxon>Flavobacteriia</taxon>
        <taxon>Flavobacteriales</taxon>
        <taxon>Weeksellaceae</taxon>
        <taxon>Chryseobacterium group</taxon>
        <taxon>Chryseobacterium</taxon>
    </lineage>
</organism>